<dbReference type="Proteomes" id="UP000264086">
    <property type="component" value="Segment"/>
</dbReference>
<dbReference type="RefSeq" id="YP_010055069.1">
    <property type="nucleotide sequence ID" value="NC_054661.1"/>
</dbReference>
<dbReference type="GeneID" id="64470993"/>
<gene>
    <name evidence="2" type="primary">18</name>
    <name evidence="2" type="ORF">SEA_HANK144_18</name>
</gene>
<evidence type="ECO:0000313" key="3">
    <source>
        <dbReference type="Proteomes" id="UP000264086"/>
    </source>
</evidence>
<sequence>MANFSLDQIRAAADAKYGSTDIALDETTTVSLLNPLRLPKAKRDELTTIQERMDKDDADQEALLSEAILLVADHPKKGEALLKAVNGDLAVLAEIFETYGKGTQVGGSLGLCRLIDDYGEGLYADLRFHYGIDLVDVIEGRGPSPYFVMALVRRLPDTSLTVALASGGREHFGWGVDRHMKADIFDALNQNTRATGNWGKGKAPKFPPWPRPATKKKQAGEKKSGRISVAEIYKKFTSRR</sequence>
<evidence type="ECO:0000256" key="1">
    <source>
        <dbReference type="SAM" id="MobiDB-lite"/>
    </source>
</evidence>
<organism evidence="2 3">
    <name type="scientific">Streptomyces phage Hank144</name>
    <dbReference type="NCBI Taxonomy" id="2301573"/>
    <lineage>
        <taxon>Viruses</taxon>
        <taxon>Duplodnaviria</taxon>
        <taxon>Heunggongvirae</taxon>
        <taxon>Uroviricota</taxon>
        <taxon>Caudoviricetes</taxon>
        <taxon>Arquatrovirinae</taxon>
        <taxon>Janusvirus</taxon>
        <taxon>Janusvirus hank144</taxon>
    </lineage>
</organism>
<dbReference type="Pfam" id="PF17388">
    <property type="entry name" value="GP24_25"/>
    <property type="match status" value="1"/>
</dbReference>
<dbReference type="KEGG" id="vg:64470993"/>
<proteinExistence type="predicted"/>
<dbReference type="InterPro" id="IPR020132">
    <property type="entry name" value="Gp24/Gp25"/>
</dbReference>
<dbReference type="EMBL" id="MH669004">
    <property type="protein sequence ID" value="AXQ61074.1"/>
    <property type="molecule type" value="Genomic_DNA"/>
</dbReference>
<name>A0A385DP45_9CAUD</name>
<evidence type="ECO:0000313" key="2">
    <source>
        <dbReference type="EMBL" id="AXQ61074.1"/>
    </source>
</evidence>
<keyword evidence="3" id="KW-1185">Reference proteome</keyword>
<accession>A0A385DP45</accession>
<feature type="region of interest" description="Disordered" evidence="1">
    <location>
        <begin position="195"/>
        <end position="226"/>
    </location>
</feature>
<reference evidence="2 3" key="1">
    <citation type="submission" date="2018-07" db="EMBL/GenBank/DDBJ databases">
        <authorList>
            <person name="Amani N.Z."/>
            <person name="Ambroziak M.E."/>
            <person name="Biju A."/>
            <person name="Bushnell W."/>
            <person name="Calia C.N."/>
            <person name="Chen Y.J."/>
            <person name="Hill L.T."/>
            <person name="Karpinska S."/>
            <person name="Martinez K.C."/>
            <person name="Medwid J.R."/>
            <person name="Nguyen C."/>
            <person name="Oliver A."/>
            <person name="Pham J.P."/>
            <person name="Ramsey M.R."/>
            <person name="Ravi S."/>
            <person name="Sardina J.R."/>
            <person name="Senecal S.L."/>
            <person name="Sheen J."/>
            <person name="Shende N.V."/>
            <person name="Shi C.Y."/>
            <person name="Stuart L.C."/>
            <person name="Vu L."/>
            <person name="Wang L.Q."/>
            <person name="West L.J."/>
            <person name="Westgaard A.C."/>
            <person name="Liu R.B."/>
            <person name="Pierce E.C."/>
            <person name="Mohan S."/>
            <person name="Pogliano J."/>
            <person name="Delesalle V.A."/>
            <person name="Garlena R.A."/>
            <person name="Russell D.A."/>
            <person name="Pope W.H."/>
            <person name="Jacobs-Sera D."/>
            <person name="Hatfull G.F."/>
        </authorList>
    </citation>
    <scope>NUCLEOTIDE SEQUENCE [LARGE SCALE GENOMIC DNA]</scope>
</reference>
<protein>
    <submittedName>
        <fullName evidence="2">Tail assembly chaperone</fullName>
    </submittedName>
</protein>